<dbReference type="EMBL" id="BMXF01000002">
    <property type="protein sequence ID" value="GHB73598.1"/>
    <property type="molecule type" value="Genomic_DNA"/>
</dbReference>
<reference evidence="1 2" key="1">
    <citation type="journal article" date="2014" name="Int. J. Syst. Evol. Microbiol.">
        <title>Complete genome sequence of Corynebacterium casei LMG S-19264T (=DSM 44701T), isolated from a smear-ripened cheese.</title>
        <authorList>
            <consortium name="US DOE Joint Genome Institute (JGI-PGF)"/>
            <person name="Walter F."/>
            <person name="Albersmeier A."/>
            <person name="Kalinowski J."/>
            <person name="Ruckert C."/>
        </authorList>
    </citation>
    <scope>NUCLEOTIDE SEQUENCE [LARGE SCALE GENOMIC DNA]</scope>
    <source>
        <strain evidence="1 2">KCTC 12866</strain>
    </source>
</reference>
<evidence type="ECO:0000313" key="2">
    <source>
        <dbReference type="Proteomes" id="UP000598271"/>
    </source>
</evidence>
<keyword evidence="2" id="KW-1185">Reference proteome</keyword>
<gene>
    <name evidence="1" type="ORF">GCM10007390_29670</name>
</gene>
<dbReference type="Proteomes" id="UP000598271">
    <property type="component" value="Unassembled WGS sequence"/>
</dbReference>
<organism evidence="1 2">
    <name type="scientific">Persicitalea jodogahamensis</name>
    <dbReference type="NCBI Taxonomy" id="402147"/>
    <lineage>
        <taxon>Bacteria</taxon>
        <taxon>Pseudomonadati</taxon>
        <taxon>Bacteroidota</taxon>
        <taxon>Cytophagia</taxon>
        <taxon>Cytophagales</taxon>
        <taxon>Spirosomataceae</taxon>
        <taxon>Persicitalea</taxon>
    </lineage>
</organism>
<accession>A0A8J3D7X1</accession>
<comment type="caution">
    <text evidence="1">The sequence shown here is derived from an EMBL/GenBank/DDBJ whole genome shotgun (WGS) entry which is preliminary data.</text>
</comment>
<sequence length="193" mass="22077">MNHEQFDRVEAYLQNALSGPERLAFESELKENTELRTEVEVQQKIRLGLRALAIEKRILDARKRTQITPKTTIVRTLGKVQNWGLAASVAVMLGAGWLAWQYNQESGSSQLRELAEQEMTDVRYKSMPFDSLQNITKNANSEDARQKAEWYVALAYMHEGKKKEAKGLLIGIAKNPDHAYQKRAEKLLKEGFK</sequence>
<name>A0A8J3D7X1_9BACT</name>
<protein>
    <submittedName>
        <fullName evidence="1">Uncharacterized protein</fullName>
    </submittedName>
</protein>
<evidence type="ECO:0000313" key="1">
    <source>
        <dbReference type="EMBL" id="GHB73598.1"/>
    </source>
</evidence>
<dbReference type="RefSeq" id="WP_189565245.1">
    <property type="nucleotide sequence ID" value="NZ_BMXF01000002.1"/>
</dbReference>
<proteinExistence type="predicted"/>
<dbReference type="AlphaFoldDB" id="A0A8J3D7X1"/>